<accession>A0AAV7CPA0</accession>
<evidence type="ECO:0000256" key="5">
    <source>
        <dbReference type="ARBA" id="ARBA00023157"/>
    </source>
</evidence>
<dbReference type="InterPro" id="IPR006052">
    <property type="entry name" value="TNF_dom"/>
</dbReference>
<evidence type="ECO:0000256" key="1">
    <source>
        <dbReference type="ARBA" id="ARBA00004613"/>
    </source>
</evidence>
<name>A0AAV7CPA0_ENGPU</name>
<dbReference type="Gene3D" id="2.60.120.40">
    <property type="match status" value="1"/>
</dbReference>
<dbReference type="EMBL" id="WNYA01000002">
    <property type="protein sequence ID" value="KAG8586530.1"/>
    <property type="molecule type" value="Genomic_DNA"/>
</dbReference>
<keyword evidence="8" id="KW-0812">Transmembrane</keyword>
<reference evidence="10" key="1">
    <citation type="thesis" date="2020" institute="ProQuest LLC" country="789 East Eisenhower Parkway, Ann Arbor, MI, USA">
        <title>Comparative Genomics and Chromosome Evolution.</title>
        <authorList>
            <person name="Mudd A.B."/>
        </authorList>
    </citation>
    <scope>NUCLEOTIDE SEQUENCE</scope>
    <source>
        <strain evidence="10">237g6f4</strain>
        <tissue evidence="10">Blood</tissue>
    </source>
</reference>
<feature type="compositionally biased region" description="Basic and acidic residues" evidence="7">
    <location>
        <begin position="96"/>
        <end position="110"/>
    </location>
</feature>
<gene>
    <name evidence="10" type="ORF">GDO81_005406</name>
</gene>
<feature type="region of interest" description="Disordered" evidence="7">
    <location>
        <begin position="83"/>
        <end position="128"/>
    </location>
</feature>
<evidence type="ECO:0000313" key="10">
    <source>
        <dbReference type="EMBL" id="KAG8586530.1"/>
    </source>
</evidence>
<keyword evidence="6" id="KW-0325">Glycoprotein</keyword>
<dbReference type="PROSITE" id="PS50049">
    <property type="entry name" value="THD_2"/>
    <property type="match status" value="1"/>
</dbReference>
<keyword evidence="5" id="KW-1015">Disulfide bond</keyword>
<evidence type="ECO:0000256" key="2">
    <source>
        <dbReference type="ARBA" id="ARBA00008670"/>
    </source>
</evidence>
<comment type="caution">
    <text evidence="10">The sequence shown here is derived from an EMBL/GenBank/DDBJ whole genome shotgun (WGS) entry which is preliminary data.</text>
</comment>
<dbReference type="Proteomes" id="UP000824782">
    <property type="component" value="Unassembled WGS sequence"/>
</dbReference>
<evidence type="ECO:0000256" key="8">
    <source>
        <dbReference type="SAM" id="Phobius"/>
    </source>
</evidence>
<dbReference type="SUPFAM" id="SSF49842">
    <property type="entry name" value="TNF-like"/>
    <property type="match status" value="1"/>
</dbReference>
<feature type="domain" description="THD" evidence="9">
    <location>
        <begin position="129"/>
        <end position="237"/>
    </location>
</feature>
<dbReference type="PANTHER" id="PTHR15151:SF2">
    <property type="entry name" value="TUMOR NECROSIS FACTOR LIGAND SUPERFAMILY MEMBER 13B"/>
    <property type="match status" value="1"/>
</dbReference>
<protein>
    <recommendedName>
        <fullName evidence="9">THD domain-containing protein</fullName>
    </recommendedName>
</protein>
<keyword evidence="4" id="KW-0964">Secreted</keyword>
<sequence length="237" mass="27250">MTAVNYRPPINEQKRIHFCCYHYSKGVLLWVLLPVIIFLLSSLSAVLLYNIFALKAELTNLKDELRSFKKVDRYQHYSTNVFENKPSKAHPTWGEDLQRDKSSDVQKEESLLQNTRSRRHASDSKDSHSCLQLIPDKTKNSENQGDNTIIPWILSLKHGTSIEESQNKMLIKESGLFFIYGQVWYRDKVFTMGHAIQRKKIHIVGDDPSVVTLFTCIQNMPESSPNNSCFTAGKSKV</sequence>
<comment type="similarity">
    <text evidence="2">Belongs to the tumor necrosis factor family.</text>
</comment>
<keyword evidence="11" id="KW-1185">Reference proteome</keyword>
<evidence type="ECO:0000259" key="9">
    <source>
        <dbReference type="PROSITE" id="PS50049"/>
    </source>
</evidence>
<organism evidence="10 11">
    <name type="scientific">Engystomops pustulosus</name>
    <name type="common">Tungara frog</name>
    <name type="synonym">Physalaemus pustulosus</name>
    <dbReference type="NCBI Taxonomy" id="76066"/>
    <lineage>
        <taxon>Eukaryota</taxon>
        <taxon>Metazoa</taxon>
        <taxon>Chordata</taxon>
        <taxon>Craniata</taxon>
        <taxon>Vertebrata</taxon>
        <taxon>Euteleostomi</taxon>
        <taxon>Amphibia</taxon>
        <taxon>Batrachia</taxon>
        <taxon>Anura</taxon>
        <taxon>Neobatrachia</taxon>
        <taxon>Hyloidea</taxon>
        <taxon>Leptodactylidae</taxon>
        <taxon>Leiuperinae</taxon>
        <taxon>Engystomops</taxon>
    </lineage>
</organism>
<dbReference type="GO" id="GO:0005125">
    <property type="term" value="F:cytokine activity"/>
    <property type="evidence" value="ECO:0007669"/>
    <property type="project" value="UniProtKB-KW"/>
</dbReference>
<evidence type="ECO:0000256" key="6">
    <source>
        <dbReference type="ARBA" id="ARBA00023180"/>
    </source>
</evidence>
<dbReference type="GO" id="GO:0006955">
    <property type="term" value="P:immune response"/>
    <property type="evidence" value="ECO:0007669"/>
    <property type="project" value="InterPro"/>
</dbReference>
<dbReference type="GO" id="GO:0005164">
    <property type="term" value="F:tumor necrosis factor receptor binding"/>
    <property type="evidence" value="ECO:0007669"/>
    <property type="project" value="InterPro"/>
</dbReference>
<keyword evidence="8" id="KW-0472">Membrane</keyword>
<evidence type="ECO:0000256" key="3">
    <source>
        <dbReference type="ARBA" id="ARBA00022514"/>
    </source>
</evidence>
<comment type="subcellular location">
    <subcellularLocation>
        <location evidence="1">Secreted</location>
    </subcellularLocation>
</comment>
<keyword evidence="8" id="KW-1133">Transmembrane helix</keyword>
<proteinExistence type="inferred from homology"/>
<dbReference type="GO" id="GO:0030890">
    <property type="term" value="P:positive regulation of B cell proliferation"/>
    <property type="evidence" value="ECO:0007669"/>
    <property type="project" value="TreeGrafter"/>
</dbReference>
<dbReference type="GO" id="GO:0016020">
    <property type="term" value="C:membrane"/>
    <property type="evidence" value="ECO:0007669"/>
    <property type="project" value="InterPro"/>
</dbReference>
<dbReference type="PANTHER" id="PTHR15151">
    <property type="entry name" value="PROTEIN EIGER"/>
    <property type="match status" value="1"/>
</dbReference>
<feature type="transmembrane region" description="Helical" evidence="8">
    <location>
        <begin position="27"/>
        <end position="52"/>
    </location>
</feature>
<dbReference type="InterPro" id="IPR008983">
    <property type="entry name" value="Tumour_necrosis_fac-like_dom"/>
</dbReference>
<evidence type="ECO:0000256" key="7">
    <source>
        <dbReference type="SAM" id="MobiDB-lite"/>
    </source>
</evidence>
<dbReference type="GO" id="GO:0005615">
    <property type="term" value="C:extracellular space"/>
    <property type="evidence" value="ECO:0007669"/>
    <property type="project" value="UniProtKB-KW"/>
</dbReference>
<keyword evidence="3" id="KW-0202">Cytokine</keyword>
<evidence type="ECO:0000256" key="4">
    <source>
        <dbReference type="ARBA" id="ARBA00022525"/>
    </source>
</evidence>
<dbReference type="AlphaFoldDB" id="A0AAV7CPA0"/>
<dbReference type="InterPro" id="IPR051748">
    <property type="entry name" value="TNF_Ligand_Superfamily"/>
</dbReference>
<evidence type="ECO:0000313" key="11">
    <source>
        <dbReference type="Proteomes" id="UP000824782"/>
    </source>
</evidence>